<protein>
    <recommendedName>
        <fullName evidence="4">Sel1 repeat family protein</fullName>
    </recommendedName>
</protein>
<dbReference type="PANTHER" id="PTHR45011">
    <property type="entry name" value="DAP3-BINDING CELL DEATH ENHANCER 1"/>
    <property type="match status" value="1"/>
</dbReference>
<dbReference type="InterPro" id="IPR006597">
    <property type="entry name" value="Sel1-like"/>
</dbReference>
<gene>
    <name evidence="2" type="ORF">CWC19_08330</name>
</gene>
<reference evidence="2 3" key="1">
    <citation type="submission" date="2018-01" db="EMBL/GenBank/DDBJ databases">
        <authorList>
            <person name="Paulsen S."/>
            <person name="Gram L.K."/>
        </authorList>
    </citation>
    <scope>NUCLEOTIDE SEQUENCE [LARGE SCALE GENOMIC DNA]</scope>
    <source>
        <strain evidence="2 3">S3790</strain>
    </source>
</reference>
<feature type="transmembrane region" description="Helical" evidence="1">
    <location>
        <begin position="29"/>
        <end position="46"/>
    </location>
</feature>
<dbReference type="SMART" id="SM00671">
    <property type="entry name" value="SEL1"/>
    <property type="match status" value="1"/>
</dbReference>
<dbReference type="Gene3D" id="1.25.40.10">
    <property type="entry name" value="Tetratricopeptide repeat domain"/>
    <property type="match status" value="1"/>
</dbReference>
<reference evidence="3" key="2">
    <citation type="submission" date="2019-06" db="EMBL/GenBank/DDBJ databases">
        <title>Co-occurence of chitin degradation, pigmentation and bioactivity in marine Pseudoalteromonas.</title>
        <authorList>
            <person name="Sonnenschein E.C."/>
            <person name="Bech P.K."/>
        </authorList>
    </citation>
    <scope>NUCLEOTIDE SEQUENCE [LARGE SCALE GENOMIC DNA]</scope>
    <source>
        <strain evidence="3">S3790</strain>
    </source>
</reference>
<dbReference type="Pfam" id="PF08238">
    <property type="entry name" value="Sel1"/>
    <property type="match status" value="1"/>
</dbReference>
<dbReference type="AlphaFoldDB" id="A0A5S3VA20"/>
<dbReference type="RefSeq" id="WP_138591449.1">
    <property type="nucleotide sequence ID" value="NZ_PNBX01000030.1"/>
</dbReference>
<dbReference type="InterPro" id="IPR011990">
    <property type="entry name" value="TPR-like_helical_dom_sf"/>
</dbReference>
<name>A0A5S3VA20_9GAMM</name>
<evidence type="ECO:0008006" key="4">
    <source>
        <dbReference type="Google" id="ProtNLM"/>
    </source>
</evidence>
<evidence type="ECO:0000313" key="2">
    <source>
        <dbReference type="EMBL" id="TMO68762.1"/>
    </source>
</evidence>
<dbReference type="PANTHER" id="PTHR45011:SF1">
    <property type="entry name" value="DAP3-BINDING CELL DEATH ENHANCER 1"/>
    <property type="match status" value="1"/>
</dbReference>
<accession>A0A5S3VA20</accession>
<dbReference type="SUPFAM" id="SSF81901">
    <property type="entry name" value="HCP-like"/>
    <property type="match status" value="1"/>
</dbReference>
<organism evidence="2 3">
    <name type="scientific">Pseudoalteromonas aurantia</name>
    <dbReference type="NCBI Taxonomy" id="43654"/>
    <lineage>
        <taxon>Bacteria</taxon>
        <taxon>Pseudomonadati</taxon>
        <taxon>Pseudomonadota</taxon>
        <taxon>Gammaproteobacteria</taxon>
        <taxon>Alteromonadales</taxon>
        <taxon>Pseudoalteromonadaceae</taxon>
        <taxon>Pseudoalteromonas</taxon>
    </lineage>
</organism>
<dbReference type="InterPro" id="IPR052748">
    <property type="entry name" value="ISR_Activator"/>
</dbReference>
<keyword evidence="1" id="KW-1133">Transmembrane helix</keyword>
<dbReference type="OrthoDB" id="6306375at2"/>
<proteinExistence type="predicted"/>
<comment type="caution">
    <text evidence="2">The sequence shown here is derived from an EMBL/GenBank/DDBJ whole genome shotgun (WGS) entry which is preliminary data.</text>
</comment>
<evidence type="ECO:0000313" key="3">
    <source>
        <dbReference type="Proteomes" id="UP000307217"/>
    </source>
</evidence>
<dbReference type="EMBL" id="PNBX01000030">
    <property type="protein sequence ID" value="TMO68762.1"/>
    <property type="molecule type" value="Genomic_DNA"/>
</dbReference>
<keyword evidence="1" id="KW-0472">Membrane</keyword>
<keyword evidence="1" id="KW-0812">Transmembrane</keyword>
<dbReference type="Proteomes" id="UP000307217">
    <property type="component" value="Unassembled WGS sequence"/>
</dbReference>
<evidence type="ECO:0000256" key="1">
    <source>
        <dbReference type="SAM" id="Phobius"/>
    </source>
</evidence>
<sequence>MALTTWLPPILQSLFSVHSIIERTVIKHSRFLLLMLFILGAGYIYVSHTQSIALQQQLLQNPKIDDVYIVDLGRIQTERQYQAQYRIAQVRQVAENNIVLAQSDTTYRRKRDALRAIKLDSVMLDGFFRTDRLTFERLQLASLFEIDAIDDAYRARDIYVMGGIVKQRQKPMPINHKITSDIGLTMHNNEGIRLYHQKDFTLALAAFNTAAKAGDAWAQYNLAGMFELGEGTNINLTQAHYWYQKAALQGHQRAQHALTLLCESQPLHCKSQTLSDTH</sequence>